<keyword evidence="5" id="KW-0175">Coiled coil</keyword>
<name>A0ABT8MPC8_9BACL</name>
<dbReference type="InterPro" id="IPR009061">
    <property type="entry name" value="DNA-bd_dom_put_sf"/>
</dbReference>
<comment type="caution">
    <text evidence="8">The sequence shown here is derived from an EMBL/GenBank/DDBJ whole genome shotgun (WGS) entry which is preliminary data.</text>
</comment>
<dbReference type="InterPro" id="IPR000551">
    <property type="entry name" value="MerR-type_HTH_dom"/>
</dbReference>
<feature type="coiled-coil region" evidence="5">
    <location>
        <begin position="78"/>
        <end position="116"/>
    </location>
</feature>
<evidence type="ECO:0000256" key="2">
    <source>
        <dbReference type="ARBA" id="ARBA00023125"/>
    </source>
</evidence>
<evidence type="ECO:0000256" key="6">
    <source>
        <dbReference type="SAM" id="MobiDB-lite"/>
    </source>
</evidence>
<dbReference type="PROSITE" id="PS50937">
    <property type="entry name" value="HTH_MERR_2"/>
    <property type="match status" value="1"/>
</dbReference>
<keyword evidence="9" id="KW-1185">Reference proteome</keyword>
<accession>A0ABT8MPC8</accession>
<sequence length="302" mass="34311">MYKVQEVAKIAGVSVRTLHHYDSVGLLKPSNIGSNRYRYYSDEDLKLLQHILFFKELGFSLKKIQEIVAEGFDPKFALVQHAELLEKKKARIEKLIQNAERTKQELEGLATLSNSERFDAFSAKKSDDTIEKYKSAAMLKAEAPVQSTDTEHAPQIDDLETAAAATPVEEIVVEEIVLDAQESPALEELHDYEITPPAEEPKPEKEEEDLEEINREGNRIYNAVASLMHLSPDAPQVQTEMKAYYVLLNRFYDCTPKMFRGLADLYASDSRFANNIDQHGKGLSKYLKEAMYIHAESMQQHA</sequence>
<evidence type="ECO:0000259" key="7">
    <source>
        <dbReference type="PROSITE" id="PS50937"/>
    </source>
</evidence>
<reference evidence="8 9" key="1">
    <citation type="submission" date="2023-06" db="EMBL/GenBank/DDBJ databases">
        <title>Novel species in genus Planococcus.</title>
        <authorList>
            <person name="Ning S."/>
        </authorList>
    </citation>
    <scope>NUCLEOTIDE SEQUENCE [LARGE SCALE GENOMIC DNA]</scope>
    <source>
        <strain evidence="8 9">N064</strain>
    </source>
</reference>
<evidence type="ECO:0000313" key="8">
    <source>
        <dbReference type="EMBL" id="MDN7226631.1"/>
    </source>
</evidence>
<evidence type="ECO:0000313" key="9">
    <source>
        <dbReference type="Proteomes" id="UP001172054"/>
    </source>
</evidence>
<dbReference type="SMART" id="SM00422">
    <property type="entry name" value="HTH_MERR"/>
    <property type="match status" value="1"/>
</dbReference>
<organism evidence="8 9">
    <name type="scientific">Planococcus liqunii</name>
    <dbReference type="NCBI Taxonomy" id="3058394"/>
    <lineage>
        <taxon>Bacteria</taxon>
        <taxon>Bacillati</taxon>
        <taxon>Bacillota</taxon>
        <taxon>Bacilli</taxon>
        <taxon>Bacillales</taxon>
        <taxon>Caryophanaceae</taxon>
        <taxon>Planococcus</taxon>
    </lineage>
</organism>
<dbReference type="Pfam" id="PF13411">
    <property type="entry name" value="MerR_1"/>
    <property type="match status" value="1"/>
</dbReference>
<feature type="compositionally biased region" description="Basic and acidic residues" evidence="6">
    <location>
        <begin position="187"/>
        <end position="205"/>
    </location>
</feature>
<dbReference type="Gene3D" id="1.10.490.50">
    <property type="entry name" value="Antibiotic binding domain of TipA-like multidrug resistance regulators"/>
    <property type="match status" value="1"/>
</dbReference>
<dbReference type="InterPro" id="IPR012925">
    <property type="entry name" value="TipAS_dom"/>
</dbReference>
<evidence type="ECO:0000256" key="3">
    <source>
        <dbReference type="ARBA" id="ARBA00023159"/>
    </source>
</evidence>
<dbReference type="CDD" id="cd01106">
    <property type="entry name" value="HTH_TipAL-Mta"/>
    <property type="match status" value="1"/>
</dbReference>
<evidence type="ECO:0000256" key="1">
    <source>
        <dbReference type="ARBA" id="ARBA00023015"/>
    </source>
</evidence>
<dbReference type="InterPro" id="IPR036244">
    <property type="entry name" value="TipA-like_antibiotic-bd"/>
</dbReference>
<feature type="domain" description="HTH merR-type" evidence="7">
    <location>
        <begin position="1"/>
        <end position="70"/>
    </location>
</feature>
<gene>
    <name evidence="8" type="ORF">QWY15_04905</name>
</gene>
<dbReference type="InterPro" id="IPR047057">
    <property type="entry name" value="MerR_fam"/>
</dbReference>
<keyword evidence="1" id="KW-0805">Transcription regulation</keyword>
<evidence type="ECO:0000256" key="4">
    <source>
        <dbReference type="ARBA" id="ARBA00023163"/>
    </source>
</evidence>
<dbReference type="PANTHER" id="PTHR30204:SF90">
    <property type="entry name" value="HTH-TYPE TRANSCRIPTIONAL ACTIVATOR MTA"/>
    <property type="match status" value="1"/>
</dbReference>
<dbReference type="Proteomes" id="UP001172054">
    <property type="component" value="Unassembled WGS sequence"/>
</dbReference>
<keyword evidence="3" id="KW-0010">Activator</keyword>
<feature type="region of interest" description="Disordered" evidence="6">
    <location>
        <begin position="187"/>
        <end position="208"/>
    </location>
</feature>
<evidence type="ECO:0000256" key="5">
    <source>
        <dbReference type="SAM" id="Coils"/>
    </source>
</evidence>
<keyword evidence="2" id="KW-0238">DNA-binding</keyword>
<dbReference type="SUPFAM" id="SSF89082">
    <property type="entry name" value="Antibiotic binding domain of TipA-like multidrug resistance regulators"/>
    <property type="match status" value="1"/>
</dbReference>
<dbReference type="EMBL" id="JAUJWW010000001">
    <property type="protein sequence ID" value="MDN7226631.1"/>
    <property type="molecule type" value="Genomic_DNA"/>
</dbReference>
<dbReference type="Gene3D" id="1.10.1660.10">
    <property type="match status" value="1"/>
</dbReference>
<dbReference type="Pfam" id="PF07739">
    <property type="entry name" value="TipAS"/>
    <property type="match status" value="1"/>
</dbReference>
<keyword evidence="4" id="KW-0804">Transcription</keyword>
<proteinExistence type="predicted"/>
<dbReference type="PRINTS" id="PR00040">
    <property type="entry name" value="HTHMERR"/>
</dbReference>
<dbReference type="SUPFAM" id="SSF46955">
    <property type="entry name" value="Putative DNA-binding domain"/>
    <property type="match status" value="1"/>
</dbReference>
<dbReference type="PANTHER" id="PTHR30204">
    <property type="entry name" value="REDOX-CYCLING DRUG-SENSING TRANSCRIPTIONAL ACTIVATOR SOXR"/>
    <property type="match status" value="1"/>
</dbReference>
<dbReference type="RefSeq" id="WP_301725592.1">
    <property type="nucleotide sequence ID" value="NZ_JAUJWW010000001.1"/>
</dbReference>
<protein>
    <submittedName>
        <fullName evidence="8">MerR family transcriptional regulator</fullName>
    </submittedName>
</protein>